<dbReference type="InterPro" id="IPR056884">
    <property type="entry name" value="NPHP3-like_N"/>
</dbReference>
<dbReference type="InterPro" id="IPR027417">
    <property type="entry name" value="P-loop_NTPase"/>
</dbReference>
<protein>
    <submittedName>
        <fullName evidence="11">Rolling pebbles</fullName>
    </submittedName>
</protein>
<feature type="domain" description="TANC1/2-like winged helix" evidence="9">
    <location>
        <begin position="449"/>
        <end position="603"/>
    </location>
</feature>
<comment type="similarity">
    <text evidence="5">Belongs to the TANC family.</text>
</comment>
<feature type="domain" description="Nephrocystin 3-like N-terminal" evidence="7">
    <location>
        <begin position="191"/>
        <end position="334"/>
    </location>
</feature>
<evidence type="ECO:0000256" key="1">
    <source>
        <dbReference type="ARBA" id="ARBA00022553"/>
    </source>
</evidence>
<name>A0A914E4S8_9BILA</name>
<reference evidence="11" key="1">
    <citation type="submission" date="2022-11" db="UniProtKB">
        <authorList>
            <consortium name="WormBaseParasite"/>
        </authorList>
    </citation>
    <scope>IDENTIFICATION</scope>
</reference>
<dbReference type="Gene3D" id="1.25.40.20">
    <property type="entry name" value="Ankyrin repeat-containing domain"/>
    <property type="match status" value="2"/>
</dbReference>
<dbReference type="Proteomes" id="UP000887540">
    <property type="component" value="Unplaced"/>
</dbReference>
<keyword evidence="10" id="KW-1185">Reference proteome</keyword>
<dbReference type="SUPFAM" id="SSF48403">
    <property type="entry name" value="Ankyrin repeat"/>
    <property type="match status" value="1"/>
</dbReference>
<dbReference type="Pfam" id="PF25520">
    <property type="entry name" value="AAA_lid_TANC1"/>
    <property type="match status" value="1"/>
</dbReference>
<accession>A0A914E4S8</accession>
<evidence type="ECO:0000259" key="9">
    <source>
        <dbReference type="Pfam" id="PF25521"/>
    </source>
</evidence>
<feature type="repeat" description="ANK" evidence="6">
    <location>
        <begin position="844"/>
        <end position="876"/>
    </location>
</feature>
<evidence type="ECO:0000313" key="10">
    <source>
        <dbReference type="Proteomes" id="UP000887540"/>
    </source>
</evidence>
<dbReference type="Pfam" id="PF25521">
    <property type="entry name" value="WHD_TANC1"/>
    <property type="match status" value="1"/>
</dbReference>
<evidence type="ECO:0000256" key="6">
    <source>
        <dbReference type="PROSITE-ProRule" id="PRU00023"/>
    </source>
</evidence>
<dbReference type="Gene3D" id="1.25.40.10">
    <property type="entry name" value="Tetratricopeptide repeat domain"/>
    <property type="match status" value="1"/>
</dbReference>
<dbReference type="InterPro" id="IPR002110">
    <property type="entry name" value="Ankyrin_rpt"/>
</dbReference>
<sequence>MRILHFLSQILTRKEDGFYKNDVKQKEDLSSPTQSTISLINNRTTFRSQSTGGSSVRQERPSLRPPYQLNGLFNRPCLKSLSPVSTIENGYANTFIQQDSILPRIFTLAEVTAERESEHAFLGREWLFKELYQMVIVEHTRFSLINGGHGSGKSAIIRQLVLQSPFYAQKNNNGDTVDSGIVVGSQISLNSTLSSRNYEWLRTVASRIVAYHNCRLCSAPSCSIPEFIRNIASHMLASPLLKPYADIVREDRKLIELVKSETASLSVEPSELFQKLIIEPMKKVSLADEECIIVVVDALDESDFHRNEGGESIAWLLKKAGEELPPWFRWVLTSTTIPPLCGLNVRTIHIDDAELDERVSRDSRLLIDYRITISPQLEQRIRDRRNGNLNESVNEFIEELMSRSSGNQLYLLLLLDMIEHDRIRLKSTSLSLLPVDLSQLYLLHFNLSFTSLTQFHAVVPILSVVLASLRPLNFADLLRILNAAHIEPNVLEIDLAHRLSKLSPLLIKLSTGAYVPIHQSFREWLLKTAVQNQTDYPVDVRQGHVLHALSLVRQGDLASEQLFELGHHLLKANPHKYMRADIAEDMPTGRDCQLLWVQQAASNSLENSLLYDRNLYYPNSKVSRLLLLAGANSNAIWPNGDSLLGSYARAGNVTMLHLLLQFGAEINYSNPLNGETAMILAVKHGHLEASKLLHQYGALLTVCDRENRCALVHAAIADSVALLSFLLECDWNLRSSDSSTIRSQAIKHAFETAASLGRVKICEYLLDSTDAVLDTSSAMCIACSHGQSQMVQFLLSRGATLSVNQYWQGKSSLICAIESGSWDLVVNVLNSSRIDLNSDRTTDEGLSPLMVAARHGHVGLVDLLINRGAELDARDINDRTAVMHAIICKHASTAALLIDRGCDFRLSDAQGNTLIHLLARYANKCLIDRLLESGLSLEDKNKEDIRPVEVAIFYRNQVAIDVFLRRGARLRSLTWRIAVESDPELVLVLIRKLLDDAAILFRRKRPTEALHRFHYALEKCTELLQDDLSSSSMLVNVNRTKLTNIRPKIRHYKLQILFAVACYKRKNNEIIEAIELATDALQLADNEENRFELHLFRAKCFFDGHNVSRARTDAELAASLRPENTDVQNLLSVLNMPSPQ</sequence>
<feature type="repeat" description="ANK" evidence="6">
    <location>
        <begin position="639"/>
        <end position="671"/>
    </location>
</feature>
<dbReference type="PANTHER" id="PTHR24166">
    <property type="entry name" value="ROLLING PEBBLES, ISOFORM B"/>
    <property type="match status" value="1"/>
</dbReference>
<evidence type="ECO:0000256" key="5">
    <source>
        <dbReference type="ARBA" id="ARBA00038259"/>
    </source>
</evidence>
<evidence type="ECO:0000256" key="3">
    <source>
        <dbReference type="ARBA" id="ARBA00022803"/>
    </source>
</evidence>
<dbReference type="InterPro" id="IPR050889">
    <property type="entry name" value="Dendritic_Spine_Reg/Scaffold"/>
</dbReference>
<keyword evidence="1" id="KW-0597">Phosphoprotein</keyword>
<dbReference type="Pfam" id="PF24883">
    <property type="entry name" value="NPHP3_N"/>
    <property type="match status" value="1"/>
</dbReference>
<feature type="repeat" description="ANK" evidence="6">
    <location>
        <begin position="673"/>
        <end position="705"/>
    </location>
</feature>
<dbReference type="InterPro" id="IPR058056">
    <property type="entry name" value="WH_TANC1/2"/>
</dbReference>
<dbReference type="InterPro" id="IPR058018">
    <property type="entry name" value="AAA_lid_TANC1/2"/>
</dbReference>
<dbReference type="InterPro" id="IPR036770">
    <property type="entry name" value="Ankyrin_rpt-contain_sf"/>
</dbReference>
<dbReference type="WBParaSite" id="ACRNAN_scaffold5392.g27184.t1">
    <property type="protein sequence ID" value="ACRNAN_scaffold5392.g27184.t1"/>
    <property type="gene ID" value="ACRNAN_scaffold5392.g27184"/>
</dbReference>
<dbReference type="SMART" id="SM00248">
    <property type="entry name" value="ANK"/>
    <property type="match status" value="7"/>
</dbReference>
<dbReference type="InterPro" id="IPR011990">
    <property type="entry name" value="TPR-like_helical_dom_sf"/>
</dbReference>
<feature type="domain" description="TANC1/2-like AAA+ ATPase lid" evidence="8">
    <location>
        <begin position="351"/>
        <end position="446"/>
    </location>
</feature>
<feature type="repeat" description="ANK" evidence="6">
    <location>
        <begin position="774"/>
        <end position="806"/>
    </location>
</feature>
<evidence type="ECO:0000256" key="4">
    <source>
        <dbReference type="ARBA" id="ARBA00023043"/>
    </source>
</evidence>
<dbReference type="PANTHER" id="PTHR24166:SF48">
    <property type="entry name" value="PROTEIN VAPYRIN"/>
    <property type="match status" value="1"/>
</dbReference>
<evidence type="ECO:0000256" key="2">
    <source>
        <dbReference type="ARBA" id="ARBA00022737"/>
    </source>
</evidence>
<dbReference type="SUPFAM" id="SSF52540">
    <property type="entry name" value="P-loop containing nucleoside triphosphate hydrolases"/>
    <property type="match status" value="1"/>
</dbReference>
<keyword evidence="2" id="KW-0677">Repeat</keyword>
<dbReference type="SUPFAM" id="SSF48452">
    <property type="entry name" value="TPR-like"/>
    <property type="match status" value="1"/>
</dbReference>
<keyword evidence="4 6" id="KW-0040">ANK repeat</keyword>
<keyword evidence="3" id="KW-0802">TPR repeat</keyword>
<evidence type="ECO:0000259" key="8">
    <source>
        <dbReference type="Pfam" id="PF25520"/>
    </source>
</evidence>
<evidence type="ECO:0000259" key="7">
    <source>
        <dbReference type="Pfam" id="PF24883"/>
    </source>
</evidence>
<organism evidence="10 11">
    <name type="scientific">Acrobeloides nanus</name>
    <dbReference type="NCBI Taxonomy" id="290746"/>
    <lineage>
        <taxon>Eukaryota</taxon>
        <taxon>Metazoa</taxon>
        <taxon>Ecdysozoa</taxon>
        <taxon>Nematoda</taxon>
        <taxon>Chromadorea</taxon>
        <taxon>Rhabditida</taxon>
        <taxon>Tylenchina</taxon>
        <taxon>Cephalobomorpha</taxon>
        <taxon>Cephaloboidea</taxon>
        <taxon>Cephalobidae</taxon>
        <taxon>Acrobeloides</taxon>
    </lineage>
</organism>
<dbReference type="PROSITE" id="PS50297">
    <property type="entry name" value="ANK_REP_REGION"/>
    <property type="match status" value="2"/>
</dbReference>
<feature type="repeat" description="ANK" evidence="6">
    <location>
        <begin position="910"/>
        <end position="942"/>
    </location>
</feature>
<dbReference type="Pfam" id="PF12796">
    <property type="entry name" value="Ank_2"/>
    <property type="match status" value="2"/>
</dbReference>
<proteinExistence type="inferred from homology"/>
<evidence type="ECO:0000313" key="11">
    <source>
        <dbReference type="WBParaSite" id="ACRNAN_scaffold5392.g27184.t1"/>
    </source>
</evidence>
<dbReference type="PROSITE" id="PS50088">
    <property type="entry name" value="ANK_REPEAT"/>
    <property type="match status" value="5"/>
</dbReference>
<dbReference type="AlphaFoldDB" id="A0A914E4S8"/>